<dbReference type="FunFam" id="3.40.50.300:FF:000285">
    <property type="entry name" value="Sporulation initiation inhibitor Soj"/>
    <property type="match status" value="1"/>
</dbReference>
<evidence type="ECO:0000259" key="2">
    <source>
        <dbReference type="Pfam" id="PF13614"/>
    </source>
</evidence>
<evidence type="ECO:0000313" key="4">
    <source>
        <dbReference type="Proteomes" id="UP000729733"/>
    </source>
</evidence>
<dbReference type="PANTHER" id="PTHR13696">
    <property type="entry name" value="P-LOOP CONTAINING NUCLEOSIDE TRIPHOSPHATE HYDROLASE"/>
    <property type="match status" value="1"/>
</dbReference>
<dbReference type="CDD" id="cd02042">
    <property type="entry name" value="ParAB_family"/>
    <property type="match status" value="1"/>
</dbReference>
<dbReference type="AlphaFoldDB" id="A0A964FI05"/>
<comment type="caution">
    <text evidence="3">The sequence shown here is derived from an EMBL/GenBank/DDBJ whole genome shotgun (WGS) entry which is preliminary data.</text>
</comment>
<dbReference type="SUPFAM" id="SSF52540">
    <property type="entry name" value="P-loop containing nucleoside triphosphate hydrolases"/>
    <property type="match status" value="1"/>
</dbReference>
<name>A0A964FI05_9CYAN</name>
<reference evidence="3" key="1">
    <citation type="journal article" date="2021" name="Antonie Van Leeuwenhoek">
        <title>Draft genome and description of Waterburya agarophytonicola gen. nov. sp. nov. (Pleurocapsales, Cyanobacteria): a seaweed symbiont.</title>
        <authorList>
            <person name="Bonthond G."/>
            <person name="Shalygin S."/>
            <person name="Bayer T."/>
            <person name="Weinberger F."/>
        </authorList>
    </citation>
    <scope>NUCLEOTIDE SEQUENCE</scope>
    <source>
        <strain evidence="3">KI4</strain>
    </source>
</reference>
<dbReference type="PANTHER" id="PTHR13696:SF99">
    <property type="entry name" value="COBYRINIC ACID AC-DIAMIDE SYNTHASE"/>
    <property type="match status" value="1"/>
</dbReference>
<dbReference type="Gene3D" id="3.40.50.300">
    <property type="entry name" value="P-loop containing nucleotide triphosphate hydrolases"/>
    <property type="match status" value="1"/>
</dbReference>
<dbReference type="PIRSF" id="PIRSF009320">
    <property type="entry name" value="Nuc_binding_HP_1000"/>
    <property type="match status" value="1"/>
</dbReference>
<proteinExistence type="inferred from homology"/>
<evidence type="ECO:0000256" key="1">
    <source>
        <dbReference type="ARBA" id="ARBA00006976"/>
    </source>
</evidence>
<sequence>MESQIYAIAQQKGGVGKTTTTINLCAALAEDGKKVLAVDLDPQGALSDGLGVPPEELDITVYNALCDSELPMASVIVELENYHLLPANIDLSAAEIQLLNEPGRDSILKERLSEVKDNYDYILIDCPPSLGLLTLNALVAAEKVIIPVQTSYFSLRGMDQLLETVKKVRSRLNKALTIKGILPTMFNRQTNHSQLSLQNIKENYQELVFDTVIPYTVKLQDSVLSSQGITQYQPQSEAAKAYRSLVKEIYGN</sequence>
<comment type="similarity">
    <text evidence="1">Belongs to the ParA family.</text>
</comment>
<dbReference type="Pfam" id="PF13614">
    <property type="entry name" value="AAA_31"/>
    <property type="match status" value="1"/>
</dbReference>
<feature type="domain" description="AAA" evidence="2">
    <location>
        <begin position="4"/>
        <end position="178"/>
    </location>
</feature>
<dbReference type="EMBL" id="JADWDC010000034">
    <property type="protein sequence ID" value="MCC0178034.1"/>
    <property type="molecule type" value="Genomic_DNA"/>
</dbReference>
<gene>
    <name evidence="3" type="ORF">I4641_13700</name>
</gene>
<dbReference type="InterPro" id="IPR050678">
    <property type="entry name" value="DNA_Partitioning_ATPase"/>
</dbReference>
<dbReference type="RefSeq" id="WP_229641100.1">
    <property type="nucleotide sequence ID" value="NZ_JADWDC010000034.1"/>
</dbReference>
<dbReference type="Proteomes" id="UP000729733">
    <property type="component" value="Unassembled WGS sequence"/>
</dbReference>
<evidence type="ECO:0000313" key="3">
    <source>
        <dbReference type="EMBL" id="MCC0178034.1"/>
    </source>
</evidence>
<dbReference type="InterPro" id="IPR025669">
    <property type="entry name" value="AAA_dom"/>
</dbReference>
<keyword evidence="4" id="KW-1185">Reference proteome</keyword>
<dbReference type="InterPro" id="IPR027417">
    <property type="entry name" value="P-loop_NTPase"/>
</dbReference>
<protein>
    <submittedName>
        <fullName evidence="3">ParA family protein</fullName>
    </submittedName>
</protein>
<organism evidence="3 4">
    <name type="scientific">Waterburya agarophytonicola KI4</name>
    <dbReference type="NCBI Taxonomy" id="2874699"/>
    <lineage>
        <taxon>Bacteria</taxon>
        <taxon>Bacillati</taxon>
        <taxon>Cyanobacteriota</taxon>
        <taxon>Cyanophyceae</taxon>
        <taxon>Pleurocapsales</taxon>
        <taxon>Hyellaceae</taxon>
        <taxon>Waterburya</taxon>
        <taxon>Waterburya agarophytonicola</taxon>
    </lineage>
</organism>
<accession>A0A964FI05</accession>